<dbReference type="EMBL" id="CP111020">
    <property type="protein sequence ID" value="WAR13844.1"/>
    <property type="molecule type" value="Genomic_DNA"/>
</dbReference>
<evidence type="ECO:0000313" key="3">
    <source>
        <dbReference type="Proteomes" id="UP001164746"/>
    </source>
</evidence>
<dbReference type="Proteomes" id="UP001164746">
    <property type="component" value="Chromosome 9"/>
</dbReference>
<organism evidence="2 3">
    <name type="scientific">Mya arenaria</name>
    <name type="common">Soft-shell clam</name>
    <dbReference type="NCBI Taxonomy" id="6604"/>
    <lineage>
        <taxon>Eukaryota</taxon>
        <taxon>Metazoa</taxon>
        <taxon>Spiralia</taxon>
        <taxon>Lophotrochozoa</taxon>
        <taxon>Mollusca</taxon>
        <taxon>Bivalvia</taxon>
        <taxon>Autobranchia</taxon>
        <taxon>Heteroconchia</taxon>
        <taxon>Euheterodonta</taxon>
        <taxon>Imparidentia</taxon>
        <taxon>Neoheterodontei</taxon>
        <taxon>Myida</taxon>
        <taxon>Myoidea</taxon>
        <taxon>Myidae</taxon>
        <taxon>Mya</taxon>
    </lineage>
</organism>
<evidence type="ECO:0000256" key="1">
    <source>
        <dbReference type="ARBA" id="ARBA00007398"/>
    </source>
</evidence>
<sequence length="526" mass="60718">MGVLGLLSTCLEDADACTDTYDLVQVAQQPGGLELIVDFNSFKHHILLKFWKGLSKLRGNYFLRILGGEYETLHNYVTKLVNDLKSLDIHLVFYIDGEKGSSIEVLRQKFDTWKERHIKEIERMSQILNVLRQKTDIRDMSWDTNINPVLLNDQLMATLRSCDCEIHQSPVGEADLLIIRALRDSPMAFAILSNDSDFCVFKGSRLIPDDLFDIENDLQLREPRELPEKPRKLIVKVISTENVMDMLNEMDPGFRQAVIHSRNFYNLRGEPDKCPDKGDFSLHAQQLLLVPHVTGTQRHLCGTCAHTATRLPYRIVLPMEEQLVNEHGRSPSELSEAQIKPDRTVENLQTFHRIWSHQEKGEAVNCFERHGGKNGFIVYILRYFLLLNWQQNLNVTENEFLALVVMVIGRWDEKHYQAMIIRPSIRCVNIGNWMQDVYRHGYQMFGSVLHIGHEFPLPSELFSGSVWAALYMACQGGEKLRKKKKKAPLSICKTVLHKTQKEMDAVILENRDMIRDIVQDVFPFDD</sequence>
<accession>A0ABY7EXN1</accession>
<dbReference type="InterPro" id="IPR029060">
    <property type="entry name" value="PIN-like_dom_sf"/>
</dbReference>
<name>A0ABY7EXN1_MYAAR</name>
<proteinExistence type="inferred from homology"/>
<keyword evidence="3" id="KW-1185">Reference proteome</keyword>
<dbReference type="InterPro" id="IPR026832">
    <property type="entry name" value="Asteroid"/>
</dbReference>
<reference evidence="2" key="1">
    <citation type="submission" date="2022-11" db="EMBL/GenBank/DDBJ databases">
        <title>Centuries of genome instability and evolution in soft-shell clam transmissible cancer (bioRxiv).</title>
        <authorList>
            <person name="Hart S.F.M."/>
            <person name="Yonemitsu M.A."/>
            <person name="Giersch R.M."/>
            <person name="Beal B.F."/>
            <person name="Arriagada G."/>
            <person name="Davis B.W."/>
            <person name="Ostrander E.A."/>
            <person name="Goff S.P."/>
            <person name="Metzger M.J."/>
        </authorList>
    </citation>
    <scope>NUCLEOTIDE SEQUENCE</scope>
    <source>
        <strain evidence="2">MELC-2E11</strain>
        <tissue evidence="2">Siphon/mantle</tissue>
    </source>
</reference>
<dbReference type="Gene3D" id="3.40.50.1010">
    <property type="entry name" value="5'-nuclease"/>
    <property type="match status" value="1"/>
</dbReference>
<evidence type="ECO:0000313" key="2">
    <source>
        <dbReference type="EMBL" id="WAR13844.1"/>
    </source>
</evidence>
<gene>
    <name evidence="2" type="ORF">MAR_003949</name>
</gene>
<dbReference type="PANTHER" id="PTHR15665">
    <property type="entry name" value="ASTEROID PROTEIN"/>
    <property type="match status" value="1"/>
</dbReference>
<protein>
    <submittedName>
        <fullName evidence="2">Uncharacterized protein</fullName>
    </submittedName>
</protein>
<comment type="similarity">
    <text evidence="1">Belongs to the asteroid family.</text>
</comment>
<dbReference type="PANTHER" id="PTHR15665:SF1">
    <property type="entry name" value="PROTEIN ASTEROID HOMOLOG 1"/>
    <property type="match status" value="1"/>
</dbReference>
<dbReference type="SUPFAM" id="SSF88723">
    <property type="entry name" value="PIN domain-like"/>
    <property type="match status" value="1"/>
</dbReference>